<reference evidence="2 3" key="1">
    <citation type="submission" date="2023-02" db="EMBL/GenBank/DDBJ databases">
        <title>Genome sequencing required for Actinomycetospora new species description.</title>
        <authorList>
            <person name="Saimee Y."/>
            <person name="Duangmal K."/>
        </authorList>
    </citation>
    <scope>NUCLEOTIDE SEQUENCE [LARGE SCALE GENOMIC DNA]</scope>
    <source>
        <strain evidence="2 3">DW7H6</strain>
    </source>
</reference>
<dbReference type="RefSeq" id="WP_274199997.1">
    <property type="nucleotide sequence ID" value="NZ_JAQZAO010000003.1"/>
</dbReference>
<keyword evidence="1" id="KW-0472">Membrane</keyword>
<name>A0ABT5SRH8_9PSEU</name>
<gene>
    <name evidence="2" type="ORF">PGB27_08835</name>
</gene>
<keyword evidence="1" id="KW-0812">Transmembrane</keyword>
<dbReference type="Proteomes" id="UP001300763">
    <property type="component" value="Unassembled WGS sequence"/>
</dbReference>
<organism evidence="2 3">
    <name type="scientific">Actinomycetospora lemnae</name>
    <dbReference type="NCBI Taxonomy" id="3019891"/>
    <lineage>
        <taxon>Bacteria</taxon>
        <taxon>Bacillati</taxon>
        <taxon>Actinomycetota</taxon>
        <taxon>Actinomycetes</taxon>
        <taxon>Pseudonocardiales</taxon>
        <taxon>Pseudonocardiaceae</taxon>
        <taxon>Actinomycetospora</taxon>
    </lineage>
</organism>
<keyword evidence="3" id="KW-1185">Reference proteome</keyword>
<feature type="transmembrane region" description="Helical" evidence="1">
    <location>
        <begin position="9"/>
        <end position="27"/>
    </location>
</feature>
<evidence type="ECO:0000256" key="1">
    <source>
        <dbReference type="SAM" id="Phobius"/>
    </source>
</evidence>
<evidence type="ECO:0000313" key="2">
    <source>
        <dbReference type="EMBL" id="MDD7965456.1"/>
    </source>
</evidence>
<comment type="caution">
    <text evidence="2">The sequence shown here is derived from an EMBL/GenBank/DDBJ whole genome shotgun (WGS) entry which is preliminary data.</text>
</comment>
<accession>A0ABT5SRH8</accession>
<evidence type="ECO:0000313" key="3">
    <source>
        <dbReference type="Proteomes" id="UP001300763"/>
    </source>
</evidence>
<feature type="transmembrane region" description="Helical" evidence="1">
    <location>
        <begin position="33"/>
        <end position="53"/>
    </location>
</feature>
<keyword evidence="1" id="KW-1133">Transmembrane helix</keyword>
<sequence>MDQRSWNRLVQVAAVLTVALILLAAFLPGPWAVLAISMLATFVPLLVIAIYALRLPAEPDPHDTSS</sequence>
<protein>
    <recommendedName>
        <fullName evidence="4">DUF3099 family protein</fullName>
    </recommendedName>
</protein>
<proteinExistence type="predicted"/>
<evidence type="ECO:0008006" key="4">
    <source>
        <dbReference type="Google" id="ProtNLM"/>
    </source>
</evidence>
<dbReference type="EMBL" id="JAQZAO010000003">
    <property type="protein sequence ID" value="MDD7965456.1"/>
    <property type="molecule type" value="Genomic_DNA"/>
</dbReference>